<gene>
    <name evidence="1" type="ORF">ACFOEK_15780</name>
</gene>
<dbReference type="EMBL" id="JBHRSZ010000007">
    <property type="protein sequence ID" value="MFC3152495.1"/>
    <property type="molecule type" value="Genomic_DNA"/>
</dbReference>
<protein>
    <submittedName>
        <fullName evidence="1">TIGR02444 family protein</fullName>
    </submittedName>
</protein>
<reference evidence="2" key="1">
    <citation type="journal article" date="2019" name="Int. J. Syst. Evol. Microbiol.">
        <title>The Global Catalogue of Microorganisms (GCM) 10K type strain sequencing project: providing services to taxonomists for standard genome sequencing and annotation.</title>
        <authorList>
            <consortium name="The Broad Institute Genomics Platform"/>
            <consortium name="The Broad Institute Genome Sequencing Center for Infectious Disease"/>
            <person name="Wu L."/>
            <person name="Ma J."/>
        </authorList>
    </citation>
    <scope>NUCLEOTIDE SEQUENCE [LARGE SCALE GENOMIC DNA]</scope>
    <source>
        <strain evidence="2">KCTC 52438</strain>
    </source>
</reference>
<comment type="caution">
    <text evidence="1">The sequence shown here is derived from an EMBL/GenBank/DDBJ whole genome shotgun (WGS) entry which is preliminary data.</text>
</comment>
<evidence type="ECO:0000313" key="1">
    <source>
        <dbReference type="EMBL" id="MFC3152495.1"/>
    </source>
</evidence>
<keyword evidence="2" id="KW-1185">Reference proteome</keyword>
<dbReference type="NCBIfam" id="TIGR02444">
    <property type="entry name" value="TIGR02444 family protein"/>
    <property type="match status" value="1"/>
</dbReference>
<dbReference type="RefSeq" id="WP_386722425.1">
    <property type="nucleotide sequence ID" value="NZ_JBHRSZ010000007.1"/>
</dbReference>
<evidence type="ECO:0000313" key="2">
    <source>
        <dbReference type="Proteomes" id="UP001595476"/>
    </source>
</evidence>
<sequence length="168" mass="18817">MNQHSPSFWNYACQVYQRPGVESCLLSLQNQYGLVINHLLVIAWLDGQGRTLSWGSLVLAEQQSGVLSRLISPLRGYRMQSKAQVEDCIYQQLKALELDAERLHIDWLEGYCQQHAVPNCRPDSGRAGVEQGVRDYLSAIDLTRVDAASDKDEVLCSLIKDFSCSVTG</sequence>
<proteinExistence type="predicted"/>
<accession>A0ABV7HK12</accession>
<organism evidence="1 2">
    <name type="scientific">Litoribrevibacter euphylliae</name>
    <dbReference type="NCBI Taxonomy" id="1834034"/>
    <lineage>
        <taxon>Bacteria</taxon>
        <taxon>Pseudomonadati</taxon>
        <taxon>Pseudomonadota</taxon>
        <taxon>Gammaproteobacteria</taxon>
        <taxon>Oceanospirillales</taxon>
        <taxon>Oceanospirillaceae</taxon>
        <taxon>Litoribrevibacter</taxon>
    </lineage>
</organism>
<dbReference type="Proteomes" id="UP001595476">
    <property type="component" value="Unassembled WGS sequence"/>
</dbReference>
<name>A0ABV7HK12_9GAMM</name>
<dbReference type="Pfam" id="PF09523">
    <property type="entry name" value="DUF2390"/>
    <property type="match status" value="1"/>
</dbReference>
<dbReference type="InterPro" id="IPR012659">
    <property type="entry name" value="CHP02444"/>
</dbReference>